<evidence type="ECO:0000256" key="6">
    <source>
        <dbReference type="ARBA" id="ARBA00050768"/>
    </source>
</evidence>
<feature type="region of interest" description="Disordered" evidence="7">
    <location>
        <begin position="117"/>
        <end position="143"/>
    </location>
</feature>
<evidence type="ECO:0000313" key="10">
    <source>
        <dbReference type="Proteomes" id="UP000059188"/>
    </source>
</evidence>
<comment type="catalytic activity">
    <reaction evidence="6">
        <text>L-histidine(out) + L-arginine(in) = L-histidine(in) + L-arginine(out)</text>
        <dbReference type="Rhea" id="RHEA:71063"/>
        <dbReference type="ChEBI" id="CHEBI:32682"/>
        <dbReference type="ChEBI" id="CHEBI:57595"/>
    </reaction>
</comment>
<dbReference type="InterPro" id="IPR006603">
    <property type="entry name" value="PQ-loop_rpt"/>
</dbReference>
<proteinExistence type="inferred from homology"/>
<keyword evidence="2 8" id="KW-0812">Transmembrane</keyword>
<dbReference type="AlphaFoldDB" id="A0A0B7FY10"/>
<comment type="similarity">
    <text evidence="5">Belongs to the laat-1 family.</text>
</comment>
<reference evidence="9 10" key="1">
    <citation type="submission" date="2014-11" db="EMBL/GenBank/DDBJ databases">
        <authorList>
            <person name="Wibberg Daniel"/>
        </authorList>
    </citation>
    <scope>NUCLEOTIDE SEQUENCE [LARGE SCALE GENOMIC DNA]</scope>
    <source>
        <strain evidence="9">Rhizoctonia solani AG1-IB 7/3/14</strain>
    </source>
</reference>
<protein>
    <submittedName>
        <fullName evidence="9">Putative membrane protein YOL092W</fullName>
    </submittedName>
</protein>
<evidence type="ECO:0000256" key="2">
    <source>
        <dbReference type="ARBA" id="ARBA00022692"/>
    </source>
</evidence>
<feature type="transmembrane region" description="Helical" evidence="8">
    <location>
        <begin position="264"/>
        <end position="284"/>
    </location>
</feature>
<dbReference type="OrthoDB" id="8048523at2759"/>
<evidence type="ECO:0000256" key="4">
    <source>
        <dbReference type="ARBA" id="ARBA00023136"/>
    </source>
</evidence>
<keyword evidence="4 8" id="KW-0472">Membrane</keyword>
<dbReference type="Pfam" id="PF04193">
    <property type="entry name" value="PQ-loop"/>
    <property type="match status" value="2"/>
</dbReference>
<dbReference type="InterPro" id="IPR051415">
    <property type="entry name" value="LAAT-1"/>
</dbReference>
<feature type="transmembrane region" description="Helical" evidence="8">
    <location>
        <begin position="153"/>
        <end position="173"/>
    </location>
</feature>
<dbReference type="Gene3D" id="1.20.1280.290">
    <property type="match status" value="2"/>
</dbReference>
<dbReference type="PANTHER" id="PTHR16201">
    <property type="entry name" value="SEVEN TRANSMEMBRANE PROTEIN 1-RELATED"/>
    <property type="match status" value="1"/>
</dbReference>
<feature type="transmembrane region" description="Helical" evidence="8">
    <location>
        <begin position="45"/>
        <end position="66"/>
    </location>
</feature>
<accession>A0A0B7FY10</accession>
<feature type="transmembrane region" description="Helical" evidence="8">
    <location>
        <begin position="15"/>
        <end position="33"/>
    </location>
</feature>
<dbReference type="FunFam" id="1.20.1280.290:FF:000012">
    <property type="entry name" value="Vacuolar membrane PQ loop repeat protein"/>
    <property type="match status" value="1"/>
</dbReference>
<comment type="subcellular location">
    <subcellularLocation>
        <location evidence="1">Membrane</location>
        <topology evidence="1">Multi-pass membrane protein</topology>
    </subcellularLocation>
</comment>
<feature type="transmembrane region" description="Helical" evidence="8">
    <location>
        <begin position="72"/>
        <end position="93"/>
    </location>
</feature>
<dbReference type="SMART" id="SM00679">
    <property type="entry name" value="CTNS"/>
    <property type="match status" value="2"/>
</dbReference>
<dbReference type="GO" id="GO:0015174">
    <property type="term" value="F:basic amino acid transmembrane transporter activity"/>
    <property type="evidence" value="ECO:0007669"/>
    <property type="project" value="UniProtKB-ARBA"/>
</dbReference>
<keyword evidence="3 8" id="KW-1133">Transmembrane helix</keyword>
<dbReference type="Proteomes" id="UP000059188">
    <property type="component" value="Unassembled WGS sequence"/>
</dbReference>
<sequence length="299" mass="33405">MFLTSESDRLEASNALGWISIACWIIVYSPQILENYRLKSGEGLSVAFVVIWLLGDIFNLAGGLMAGIIPTAIILAIYYTICDIILLFQIYYYRWTHPVHPASLFLPRPPPNPEDIGSRVDEHSPLLRNQPPNNSASDRTVENDAHDTLPRRVLRYALLFGFVIGTGVAAWAINRFVHPNNGSEPIPPREDEVVEWRSQALGYASAILYIGSRIPQILKNRETKCEGLSLALFMFTITGNLTYILSICVVSMSSQHLLANASWIAGSSITIFLDILVLSQFYYYQNATKTLEAKPLQIA</sequence>
<evidence type="ECO:0000256" key="5">
    <source>
        <dbReference type="ARBA" id="ARBA00038039"/>
    </source>
</evidence>
<evidence type="ECO:0000256" key="3">
    <source>
        <dbReference type="ARBA" id="ARBA00022989"/>
    </source>
</evidence>
<dbReference type="GO" id="GO:0034486">
    <property type="term" value="P:vacuolar transmembrane transport"/>
    <property type="evidence" value="ECO:0007669"/>
    <property type="project" value="UniProtKB-ARBA"/>
</dbReference>
<evidence type="ECO:0000313" key="9">
    <source>
        <dbReference type="EMBL" id="CEL62580.1"/>
    </source>
</evidence>
<evidence type="ECO:0000256" key="8">
    <source>
        <dbReference type="SAM" id="Phobius"/>
    </source>
</evidence>
<feature type="transmembrane region" description="Helical" evidence="8">
    <location>
        <begin position="230"/>
        <end position="252"/>
    </location>
</feature>
<dbReference type="PANTHER" id="PTHR16201:SF44">
    <property type="entry name" value="SEVEN TRANSMEMBRANE PROTEIN 1"/>
    <property type="match status" value="1"/>
</dbReference>
<dbReference type="FunFam" id="1.20.1280.290:FF:000009">
    <property type="entry name" value="PQ loop repeat family protein"/>
    <property type="match status" value="1"/>
</dbReference>
<dbReference type="EMBL" id="LN679106">
    <property type="protein sequence ID" value="CEL62580.1"/>
    <property type="molecule type" value="Genomic_DNA"/>
</dbReference>
<feature type="transmembrane region" description="Helical" evidence="8">
    <location>
        <begin position="200"/>
        <end position="218"/>
    </location>
</feature>
<organism evidence="9 10">
    <name type="scientific">Thanatephorus cucumeris (strain AG1-IB / isolate 7/3/14)</name>
    <name type="common">Lettuce bottom rot fungus</name>
    <name type="synonym">Rhizoctonia solani</name>
    <dbReference type="NCBI Taxonomy" id="1108050"/>
    <lineage>
        <taxon>Eukaryota</taxon>
        <taxon>Fungi</taxon>
        <taxon>Dikarya</taxon>
        <taxon>Basidiomycota</taxon>
        <taxon>Agaricomycotina</taxon>
        <taxon>Agaricomycetes</taxon>
        <taxon>Cantharellales</taxon>
        <taxon>Ceratobasidiaceae</taxon>
        <taxon>Rhizoctonia</taxon>
        <taxon>Rhizoctonia solani AG-1</taxon>
    </lineage>
</organism>
<evidence type="ECO:0000256" key="1">
    <source>
        <dbReference type="ARBA" id="ARBA00004141"/>
    </source>
</evidence>
<evidence type="ECO:0000256" key="7">
    <source>
        <dbReference type="SAM" id="MobiDB-lite"/>
    </source>
</evidence>
<name>A0A0B7FY10_THACB</name>
<keyword evidence="10" id="KW-1185">Reference proteome</keyword>
<gene>
    <name evidence="9" type="ORF">RSOLAG1IB_04936</name>
</gene>
<dbReference type="GO" id="GO:0098852">
    <property type="term" value="C:lytic vacuole membrane"/>
    <property type="evidence" value="ECO:0007669"/>
    <property type="project" value="UniProtKB-ARBA"/>
</dbReference>